<proteinExistence type="predicted"/>
<dbReference type="OrthoDB" id="4244101at2"/>
<evidence type="ECO:0000256" key="1">
    <source>
        <dbReference type="SAM" id="MobiDB-lite"/>
    </source>
</evidence>
<name>A0A5J6HH55_STRAD</name>
<feature type="region of interest" description="Disordered" evidence="1">
    <location>
        <begin position="164"/>
        <end position="183"/>
    </location>
</feature>
<evidence type="ECO:0000313" key="3">
    <source>
        <dbReference type="Proteomes" id="UP000326553"/>
    </source>
</evidence>
<dbReference type="Proteomes" id="UP000326553">
    <property type="component" value="Chromosome"/>
</dbReference>
<keyword evidence="3" id="KW-1185">Reference proteome</keyword>
<protein>
    <submittedName>
        <fullName evidence="2">Uncharacterized protein</fullName>
    </submittedName>
</protein>
<gene>
    <name evidence="2" type="ORF">CP975_01740</name>
</gene>
<feature type="compositionally biased region" description="Low complexity" evidence="1">
    <location>
        <begin position="168"/>
        <end position="183"/>
    </location>
</feature>
<dbReference type="EMBL" id="CP023695">
    <property type="protein sequence ID" value="QEV16395.1"/>
    <property type="molecule type" value="Genomic_DNA"/>
</dbReference>
<feature type="region of interest" description="Disordered" evidence="1">
    <location>
        <begin position="194"/>
        <end position="221"/>
    </location>
</feature>
<reference evidence="2 3" key="1">
    <citation type="submission" date="2017-09" db="EMBL/GenBank/DDBJ databases">
        <authorList>
            <person name="Lee N."/>
            <person name="Cho B.-K."/>
        </authorList>
    </citation>
    <scope>NUCLEOTIDE SEQUENCE [LARGE SCALE GENOMIC DNA]</scope>
    <source>
        <strain evidence="2 3">ATCC 12461</strain>
    </source>
</reference>
<organism evidence="2 3">
    <name type="scientific">Streptomyces alboniger</name>
    <dbReference type="NCBI Taxonomy" id="132473"/>
    <lineage>
        <taxon>Bacteria</taxon>
        <taxon>Bacillati</taxon>
        <taxon>Actinomycetota</taxon>
        <taxon>Actinomycetes</taxon>
        <taxon>Kitasatosporales</taxon>
        <taxon>Streptomycetaceae</taxon>
        <taxon>Streptomyces</taxon>
        <taxon>Streptomyces aurantiacus group</taxon>
    </lineage>
</organism>
<evidence type="ECO:0000313" key="2">
    <source>
        <dbReference type="EMBL" id="QEV16395.1"/>
    </source>
</evidence>
<dbReference type="KEGG" id="salw:CP975_01740"/>
<dbReference type="RefSeq" id="WP_055528221.1">
    <property type="nucleotide sequence ID" value="NZ_CP023695.1"/>
</dbReference>
<dbReference type="AlphaFoldDB" id="A0A5J6HH55"/>
<accession>A0A5J6HH55</accession>
<sequence length="343" mass="34703">MDPAELSAQAVRVITQLVEGAATAPLTGAGQGVLDLVRRRLGGTPSGEAALAAVGACPDDPAAVAGLHDALGAAVAADRDFAAALAAALAPILAGPPPGDPPQRTVQNGVVIDGGSRMCGSTIALGPVTFHNTPAGRGALGAVCLGLATFVALLVYGTIQALDSESQGPDADAPGDGSGDRAAPLADAEAVRAVLPPSSSLPPGWTERSAPTADVSAQDDGSTFAAESQCLGRYSMETRLLVFSYPDEDGARKAFDARADKAREEGASSLTMARIGDQTAAFSLSTSRADAYDTHTSRSTMVRTGTVLTIVVGNDTESRAYSGEDLETLTRLLSDRARTAQTG</sequence>